<keyword evidence="2 4" id="KW-0238">DNA-binding</keyword>
<evidence type="ECO:0000313" key="7">
    <source>
        <dbReference type="EMBL" id="AEW98291.1"/>
    </source>
</evidence>
<accession>G8XE28</accession>
<dbReference type="InterPro" id="IPR036271">
    <property type="entry name" value="Tet_transcr_reg_TetR-rel_C_sf"/>
</dbReference>
<reference evidence="8" key="1">
    <citation type="submission" date="2011-12" db="EMBL/GenBank/DDBJ databases">
        <title>Complete genome sequence of Streptomyces cattleya strain DSM 46488.</title>
        <authorList>
            <person name="Ou H.-Y."/>
            <person name="Li P."/>
            <person name="Zhao C."/>
            <person name="O'Hagan D."/>
            <person name="Deng Z."/>
        </authorList>
    </citation>
    <scope>NUCLEOTIDE SEQUENCE [LARGE SCALE GENOMIC DNA]</scope>
    <source>
        <strain evidence="8">ATCC 35852 / DSM 46488 / JCM 4925 / NBRC 14057 / NRRL 8057</strain>
        <plasmid evidence="8">Plasmid pSCATT</plasmid>
    </source>
</reference>
<evidence type="ECO:0000256" key="4">
    <source>
        <dbReference type="PROSITE-ProRule" id="PRU00335"/>
    </source>
</evidence>
<dbReference type="EMBL" id="CP003229">
    <property type="protein sequence ID" value="AEW98291.1"/>
    <property type="molecule type" value="Genomic_DNA"/>
</dbReference>
<sequence>MDHQLTGVATGLTGSRENNVRGVRSVVRRSWNRVRRVRYARTMPPTPQQRRAARNHQPVPEAGAASGRGRRAKPITVEAIVEAALDIVAREGYEALTMRRVAAALETGPASLYAHVVNKGDLDELLIGRLCAGIVLPEPDPAAWREQITGICVQVRDQYLRYPGISRAALATAPTNEDTLRLSEGMLAILLAAGIAPQTAAWGIDSLTLYINAYTLEISLLRDPGNEWVVSRDELLGRFSSLPDTFPHTKRYAAELTAGTGHERFDFTIKLMLDGLARH</sequence>
<keyword evidence="7" id="KW-0614">Plasmid</keyword>
<evidence type="ECO:0000256" key="5">
    <source>
        <dbReference type="SAM" id="MobiDB-lite"/>
    </source>
</evidence>
<feature type="DNA-binding region" description="H-T-H motif" evidence="4">
    <location>
        <begin position="97"/>
        <end position="116"/>
    </location>
</feature>
<keyword evidence="1" id="KW-0805">Transcription regulation</keyword>
<dbReference type="SUPFAM" id="SSF46689">
    <property type="entry name" value="Homeodomain-like"/>
    <property type="match status" value="1"/>
</dbReference>
<protein>
    <submittedName>
        <fullName evidence="7">Regulatory protein TetR</fullName>
    </submittedName>
</protein>
<dbReference type="InterPro" id="IPR004111">
    <property type="entry name" value="Repressor_TetR_C"/>
</dbReference>
<dbReference type="GO" id="GO:0000976">
    <property type="term" value="F:transcription cis-regulatory region binding"/>
    <property type="evidence" value="ECO:0007669"/>
    <property type="project" value="TreeGrafter"/>
</dbReference>
<dbReference type="SUPFAM" id="SSF48498">
    <property type="entry name" value="Tetracyclin repressor-like, C-terminal domain"/>
    <property type="match status" value="1"/>
</dbReference>
<keyword evidence="3" id="KW-0804">Transcription</keyword>
<dbReference type="InterPro" id="IPR001647">
    <property type="entry name" value="HTH_TetR"/>
</dbReference>
<dbReference type="HOGENOM" id="CLU_069543_5_0_11"/>
<gene>
    <name evidence="7" type="ordered locus">SCATT_p00980</name>
</gene>
<evidence type="ECO:0000256" key="3">
    <source>
        <dbReference type="ARBA" id="ARBA00023163"/>
    </source>
</evidence>
<dbReference type="PATRIC" id="fig|1003195.29.peg.5898"/>
<dbReference type="GO" id="GO:0003700">
    <property type="term" value="F:DNA-binding transcription factor activity"/>
    <property type="evidence" value="ECO:0007669"/>
    <property type="project" value="TreeGrafter"/>
</dbReference>
<evidence type="ECO:0000256" key="2">
    <source>
        <dbReference type="ARBA" id="ARBA00023125"/>
    </source>
</evidence>
<evidence type="ECO:0000313" key="8">
    <source>
        <dbReference type="Proteomes" id="UP000007842"/>
    </source>
</evidence>
<dbReference type="GO" id="GO:0045892">
    <property type="term" value="P:negative regulation of DNA-templated transcription"/>
    <property type="evidence" value="ECO:0007669"/>
    <property type="project" value="InterPro"/>
</dbReference>
<geneLocation type="plasmid" evidence="7 8">
    <name>pSCATT</name>
</geneLocation>
<dbReference type="PANTHER" id="PTHR30055:SF151">
    <property type="entry name" value="TRANSCRIPTIONAL REGULATORY PROTEIN"/>
    <property type="match status" value="1"/>
</dbReference>
<dbReference type="KEGG" id="scy:SCATT_p00980"/>
<dbReference type="Proteomes" id="UP000007842">
    <property type="component" value="Plasmid pSCATT"/>
</dbReference>
<organism evidence="7 8">
    <name type="scientific">Streptantibioticus cattleyicolor (strain ATCC 35852 / DSM 46488 / JCM 4925 / NBRC 14057 / NRRL 8057)</name>
    <name type="common">Streptomyces cattleya</name>
    <dbReference type="NCBI Taxonomy" id="1003195"/>
    <lineage>
        <taxon>Bacteria</taxon>
        <taxon>Bacillati</taxon>
        <taxon>Actinomycetota</taxon>
        <taxon>Actinomycetes</taxon>
        <taxon>Kitasatosporales</taxon>
        <taxon>Streptomycetaceae</taxon>
        <taxon>Streptantibioticus</taxon>
    </lineage>
</organism>
<name>G8XE28_STREN</name>
<dbReference type="PROSITE" id="PS50977">
    <property type="entry name" value="HTH_TETR_2"/>
    <property type="match status" value="1"/>
</dbReference>
<dbReference type="PANTHER" id="PTHR30055">
    <property type="entry name" value="HTH-TYPE TRANSCRIPTIONAL REGULATOR RUTR"/>
    <property type="match status" value="1"/>
</dbReference>
<evidence type="ECO:0000259" key="6">
    <source>
        <dbReference type="PROSITE" id="PS50977"/>
    </source>
</evidence>
<dbReference type="InterPro" id="IPR050109">
    <property type="entry name" value="HTH-type_TetR-like_transc_reg"/>
</dbReference>
<feature type="domain" description="HTH tetR-type" evidence="6">
    <location>
        <begin position="74"/>
        <end position="134"/>
    </location>
</feature>
<evidence type="ECO:0000256" key="1">
    <source>
        <dbReference type="ARBA" id="ARBA00023015"/>
    </source>
</evidence>
<dbReference type="Pfam" id="PF00440">
    <property type="entry name" value="TetR_N"/>
    <property type="match status" value="1"/>
</dbReference>
<proteinExistence type="predicted"/>
<dbReference type="Gene3D" id="1.10.357.10">
    <property type="entry name" value="Tetracycline Repressor, domain 2"/>
    <property type="match status" value="1"/>
</dbReference>
<feature type="region of interest" description="Disordered" evidence="5">
    <location>
        <begin position="42"/>
        <end position="70"/>
    </location>
</feature>
<dbReference type="Pfam" id="PF02909">
    <property type="entry name" value="TetR_C_1"/>
    <property type="match status" value="1"/>
</dbReference>
<dbReference type="InterPro" id="IPR009057">
    <property type="entry name" value="Homeodomain-like_sf"/>
</dbReference>
<dbReference type="AlphaFoldDB" id="G8XE28"/>
<keyword evidence="8" id="KW-1185">Reference proteome</keyword>